<organism evidence="1 2">
    <name type="scientific">Zophobas morio</name>
    <dbReference type="NCBI Taxonomy" id="2755281"/>
    <lineage>
        <taxon>Eukaryota</taxon>
        <taxon>Metazoa</taxon>
        <taxon>Ecdysozoa</taxon>
        <taxon>Arthropoda</taxon>
        <taxon>Hexapoda</taxon>
        <taxon>Insecta</taxon>
        <taxon>Pterygota</taxon>
        <taxon>Neoptera</taxon>
        <taxon>Endopterygota</taxon>
        <taxon>Coleoptera</taxon>
        <taxon>Polyphaga</taxon>
        <taxon>Cucujiformia</taxon>
        <taxon>Tenebrionidae</taxon>
        <taxon>Zophobas</taxon>
    </lineage>
</organism>
<proteinExistence type="predicted"/>
<protein>
    <submittedName>
        <fullName evidence="1">Uncharacterized protein</fullName>
    </submittedName>
</protein>
<gene>
    <name evidence="1" type="ORF">Zmor_001955</name>
</gene>
<evidence type="ECO:0000313" key="2">
    <source>
        <dbReference type="Proteomes" id="UP001168821"/>
    </source>
</evidence>
<keyword evidence="2" id="KW-1185">Reference proteome</keyword>
<comment type="caution">
    <text evidence="1">The sequence shown here is derived from an EMBL/GenBank/DDBJ whole genome shotgun (WGS) entry which is preliminary data.</text>
</comment>
<dbReference type="Proteomes" id="UP001168821">
    <property type="component" value="Unassembled WGS sequence"/>
</dbReference>
<accession>A0AA38MTA4</accession>
<reference evidence="1" key="1">
    <citation type="journal article" date="2023" name="G3 (Bethesda)">
        <title>Whole genome assemblies of Zophobas morio and Tenebrio molitor.</title>
        <authorList>
            <person name="Kaur S."/>
            <person name="Stinson S.A."/>
            <person name="diCenzo G.C."/>
        </authorList>
    </citation>
    <scope>NUCLEOTIDE SEQUENCE</scope>
    <source>
        <strain evidence="1">QUZm001</strain>
    </source>
</reference>
<name>A0AA38MTA4_9CUCU</name>
<dbReference type="EMBL" id="JALNTZ010000001">
    <property type="protein sequence ID" value="KAJ3666516.1"/>
    <property type="molecule type" value="Genomic_DNA"/>
</dbReference>
<sequence>MEHSHCKHPQAPEYSMHGYGTMANLGVTIDRGCEKTEHVLDAEPRILHMVEDGSVITHQRQKISVSVRRNLPTLSLFVWQILQ</sequence>
<dbReference type="AlphaFoldDB" id="A0AA38MTA4"/>
<evidence type="ECO:0000313" key="1">
    <source>
        <dbReference type="EMBL" id="KAJ3666516.1"/>
    </source>
</evidence>